<evidence type="ECO:0000256" key="1">
    <source>
        <dbReference type="ARBA" id="ARBA00010928"/>
    </source>
</evidence>
<evidence type="ECO:0000313" key="6">
    <source>
        <dbReference type="Proteomes" id="UP000281955"/>
    </source>
</evidence>
<reference evidence="5 6" key="1">
    <citation type="submission" date="2018-10" db="EMBL/GenBank/DDBJ databases">
        <title>Genomic Encyclopedia of Archaeal and Bacterial Type Strains, Phase II (KMG-II): from individual species to whole genera.</title>
        <authorList>
            <person name="Goeker M."/>
        </authorList>
    </citation>
    <scope>NUCLEOTIDE SEQUENCE [LARGE SCALE GENOMIC DNA]</scope>
    <source>
        <strain evidence="5 6">RP-AC37</strain>
    </source>
</reference>
<feature type="domain" description="GFO/IDH/MocA-like oxidoreductase" evidence="4">
    <location>
        <begin position="145"/>
        <end position="256"/>
    </location>
</feature>
<dbReference type="RefSeq" id="WP_121193983.1">
    <property type="nucleotide sequence ID" value="NZ_RBWV01000013.1"/>
</dbReference>
<dbReference type="InterPro" id="IPR000683">
    <property type="entry name" value="Gfo/Idh/MocA-like_OxRdtase_N"/>
</dbReference>
<evidence type="ECO:0000259" key="3">
    <source>
        <dbReference type="Pfam" id="PF01408"/>
    </source>
</evidence>
<gene>
    <name evidence="5" type="ORF">CLV35_2677</name>
</gene>
<evidence type="ECO:0000313" key="5">
    <source>
        <dbReference type="EMBL" id="RKS72433.1"/>
    </source>
</evidence>
<protein>
    <submittedName>
        <fullName evidence="5">Putative dehydrogenase</fullName>
    </submittedName>
</protein>
<dbReference type="EMBL" id="RBWV01000013">
    <property type="protein sequence ID" value="RKS72433.1"/>
    <property type="molecule type" value="Genomic_DNA"/>
</dbReference>
<dbReference type="AlphaFoldDB" id="A0A420XMC2"/>
<dbReference type="InterPro" id="IPR036291">
    <property type="entry name" value="NAD(P)-bd_dom_sf"/>
</dbReference>
<dbReference type="InterPro" id="IPR055170">
    <property type="entry name" value="GFO_IDH_MocA-like_dom"/>
</dbReference>
<dbReference type="Pfam" id="PF22725">
    <property type="entry name" value="GFO_IDH_MocA_C3"/>
    <property type="match status" value="1"/>
</dbReference>
<evidence type="ECO:0000256" key="2">
    <source>
        <dbReference type="ARBA" id="ARBA00023002"/>
    </source>
</evidence>
<comment type="caution">
    <text evidence="5">The sequence shown here is derived from an EMBL/GenBank/DDBJ whole genome shotgun (WGS) entry which is preliminary data.</text>
</comment>
<name>A0A420XMC2_9ACTN</name>
<dbReference type="InterPro" id="IPR050984">
    <property type="entry name" value="Gfo/Idh/MocA_domain"/>
</dbReference>
<dbReference type="InParanoid" id="A0A420XMC2"/>
<keyword evidence="2" id="KW-0560">Oxidoreductase</keyword>
<dbReference type="Pfam" id="PF01408">
    <property type="entry name" value="GFO_IDH_MocA"/>
    <property type="match status" value="1"/>
</dbReference>
<proteinExistence type="inferred from homology"/>
<dbReference type="Proteomes" id="UP000281955">
    <property type="component" value="Unassembled WGS sequence"/>
</dbReference>
<feature type="domain" description="Gfo/Idh/MocA-like oxidoreductase N-terminal" evidence="3">
    <location>
        <begin position="18"/>
        <end position="134"/>
    </location>
</feature>
<sequence length="333" mass="34645">MTAQPCVPDIGLRDAPALRWGVAGPGGIAADFVSTVQRHTDQQVAAVASRSAARAQEFGARFDVPATYDSYDALVDSDVDVVYVASVNATHVDIALRAVAAGKHVLVEKPLATSAADARRLADAARSAGVLVMEALWTRYVPTYVELARQLAAGAVGDPRVASVTVGWRAHDGRLWDPPEQGGGVTLDMGVYGLWFAQFAVGRPVHVSASVQAVDGVDTSAVVALAAADGRLASVATTLWNDTSGHAEIIGTEGTAVVTDHVVFPSGFCVSGPSGRHEWRDESGLSGRDGLAWQAAALAAYVAEGRTDSPVHSLADSVALAETMDLVLRARTP</sequence>
<dbReference type="Gene3D" id="3.30.360.10">
    <property type="entry name" value="Dihydrodipicolinate Reductase, domain 2"/>
    <property type="match status" value="1"/>
</dbReference>
<dbReference type="SUPFAM" id="SSF55347">
    <property type="entry name" value="Glyceraldehyde-3-phosphate dehydrogenase-like, C-terminal domain"/>
    <property type="match status" value="1"/>
</dbReference>
<dbReference type="PANTHER" id="PTHR22604:SF105">
    <property type="entry name" value="TRANS-1,2-DIHYDROBENZENE-1,2-DIOL DEHYDROGENASE"/>
    <property type="match status" value="1"/>
</dbReference>
<dbReference type="OrthoDB" id="9815825at2"/>
<dbReference type="SUPFAM" id="SSF51735">
    <property type="entry name" value="NAD(P)-binding Rossmann-fold domains"/>
    <property type="match status" value="1"/>
</dbReference>
<accession>A0A420XMC2</accession>
<dbReference type="PANTHER" id="PTHR22604">
    <property type="entry name" value="OXIDOREDUCTASES"/>
    <property type="match status" value="1"/>
</dbReference>
<evidence type="ECO:0000259" key="4">
    <source>
        <dbReference type="Pfam" id="PF22725"/>
    </source>
</evidence>
<organism evidence="5 6">
    <name type="scientific">Motilibacter peucedani</name>
    <dbReference type="NCBI Taxonomy" id="598650"/>
    <lineage>
        <taxon>Bacteria</taxon>
        <taxon>Bacillati</taxon>
        <taxon>Actinomycetota</taxon>
        <taxon>Actinomycetes</taxon>
        <taxon>Motilibacterales</taxon>
        <taxon>Motilibacteraceae</taxon>
        <taxon>Motilibacter</taxon>
    </lineage>
</organism>
<keyword evidence="6" id="KW-1185">Reference proteome</keyword>
<dbReference type="Gene3D" id="3.40.50.720">
    <property type="entry name" value="NAD(P)-binding Rossmann-like Domain"/>
    <property type="match status" value="1"/>
</dbReference>
<comment type="similarity">
    <text evidence="1">Belongs to the Gfo/Idh/MocA family.</text>
</comment>
<dbReference type="GO" id="GO:0000166">
    <property type="term" value="F:nucleotide binding"/>
    <property type="evidence" value="ECO:0007669"/>
    <property type="project" value="InterPro"/>
</dbReference>
<dbReference type="GO" id="GO:0016491">
    <property type="term" value="F:oxidoreductase activity"/>
    <property type="evidence" value="ECO:0007669"/>
    <property type="project" value="UniProtKB-KW"/>
</dbReference>